<keyword evidence="2" id="KW-1003">Cell membrane</keyword>
<evidence type="ECO:0000256" key="5">
    <source>
        <dbReference type="ARBA" id="ARBA00023136"/>
    </source>
</evidence>
<gene>
    <name evidence="8" type="primary">yhaP</name>
    <name evidence="8" type="ORF">G314FT_09080</name>
</gene>
<protein>
    <recommendedName>
        <fullName evidence="7">ABC-2 type transporter transmembrane domain-containing protein</fullName>
    </recommendedName>
</protein>
<dbReference type="PANTHER" id="PTHR30294">
    <property type="entry name" value="MEMBRANE COMPONENT OF ABC TRANSPORTER YHHJ-RELATED"/>
    <property type="match status" value="1"/>
</dbReference>
<keyword evidence="9" id="KW-1185">Reference proteome</keyword>
<dbReference type="PANTHER" id="PTHR30294:SF29">
    <property type="entry name" value="MULTIDRUG ABC TRANSPORTER PERMEASE YBHS-RELATED"/>
    <property type="match status" value="1"/>
</dbReference>
<organism evidence="8 9">
    <name type="scientific">Vagococcus luciliae</name>
    <dbReference type="NCBI Taxonomy" id="2920380"/>
    <lineage>
        <taxon>Bacteria</taxon>
        <taxon>Bacillati</taxon>
        <taxon>Bacillota</taxon>
        <taxon>Bacilli</taxon>
        <taxon>Lactobacillales</taxon>
        <taxon>Enterococcaceae</taxon>
        <taxon>Vagococcus</taxon>
    </lineage>
</organism>
<evidence type="ECO:0000256" key="6">
    <source>
        <dbReference type="SAM" id="Phobius"/>
    </source>
</evidence>
<reference evidence="8" key="1">
    <citation type="submission" date="2022-08" db="EMBL/GenBank/DDBJ databases">
        <title>Genome sequence of Vagococcus luciliae DSM 112651.</title>
        <authorList>
            <person name="Juan G."/>
            <person name="Anja P."/>
            <person name="Rolf D."/>
            <person name="Kampfer P."/>
            <person name="Vilcinskas A."/>
        </authorList>
    </citation>
    <scope>NUCLEOTIDE SEQUENCE</scope>
    <source>
        <strain evidence="8">G314FT</strain>
    </source>
</reference>
<dbReference type="InterPro" id="IPR013525">
    <property type="entry name" value="ABC2_TM"/>
</dbReference>
<evidence type="ECO:0000256" key="1">
    <source>
        <dbReference type="ARBA" id="ARBA00004651"/>
    </source>
</evidence>
<evidence type="ECO:0000313" key="9">
    <source>
        <dbReference type="Proteomes" id="UP001058273"/>
    </source>
</evidence>
<accession>A0ABY5NYV8</accession>
<dbReference type="Proteomes" id="UP001058273">
    <property type="component" value="Chromosome"/>
</dbReference>
<feature type="transmembrane region" description="Helical" evidence="6">
    <location>
        <begin position="282"/>
        <end position="303"/>
    </location>
</feature>
<dbReference type="Pfam" id="PF12698">
    <property type="entry name" value="ABC2_membrane_3"/>
    <property type="match status" value="1"/>
</dbReference>
<feature type="transmembrane region" description="Helical" evidence="6">
    <location>
        <begin position="309"/>
        <end position="331"/>
    </location>
</feature>
<evidence type="ECO:0000313" key="8">
    <source>
        <dbReference type="EMBL" id="UUV98754.1"/>
    </source>
</evidence>
<feature type="transmembrane region" description="Helical" evidence="6">
    <location>
        <begin position="338"/>
        <end position="356"/>
    </location>
</feature>
<proteinExistence type="predicted"/>
<evidence type="ECO:0000256" key="2">
    <source>
        <dbReference type="ARBA" id="ARBA00022475"/>
    </source>
</evidence>
<dbReference type="EMBL" id="CP102451">
    <property type="protein sequence ID" value="UUV98754.1"/>
    <property type="molecule type" value="Genomic_DNA"/>
</dbReference>
<evidence type="ECO:0000256" key="4">
    <source>
        <dbReference type="ARBA" id="ARBA00022989"/>
    </source>
</evidence>
<keyword evidence="4 6" id="KW-1133">Transmembrane helix</keyword>
<name>A0ABY5NYV8_9ENTE</name>
<feature type="transmembrane region" description="Helical" evidence="6">
    <location>
        <begin position="230"/>
        <end position="255"/>
    </location>
</feature>
<dbReference type="RefSeq" id="WP_257702256.1">
    <property type="nucleotide sequence ID" value="NZ_CP102451.1"/>
</dbReference>
<reference evidence="8" key="2">
    <citation type="submission" date="2022-08" db="EMBL/GenBank/DDBJ databases">
        <authorList>
            <person name="Poehlein A."/>
            <person name="Guzman J."/>
            <person name="Daniel R."/>
            <person name="Vilcinskas A."/>
        </authorList>
    </citation>
    <scope>NUCLEOTIDE SEQUENCE</scope>
    <source>
        <strain evidence="8">G314FT</strain>
    </source>
</reference>
<evidence type="ECO:0000259" key="7">
    <source>
        <dbReference type="Pfam" id="PF12698"/>
    </source>
</evidence>
<feature type="domain" description="ABC-2 type transporter transmembrane" evidence="7">
    <location>
        <begin position="20"/>
        <end position="387"/>
    </location>
</feature>
<sequence>MNKFWVVALETYKKHVKSASFIMMVLAPFLLIGFSLGMGYFGDKFSDVNEIAIVSDDKAISETYREMAKDDFDINKKITTESKAKKALENEEIDGYLSISVSENQLKGQYTGVETLGTTNQQILLGFLNQMQLGINSGSLGLTQEQVTTLLSQATLSEKQVKVSDGQIKENKDNRMALTLVGFFIVLAMYMIVLLYASITAQEVASEKGTRIMEIILSSTTAAKHFYGKIMGIFLVILTQVLIYLFSGVIAYFLAKDMDMVKGFLETVSIDELIKGILGYNLLYLLLGVLIYTILSAFTGSLVSKSEDAAKAVTPVTYLIMIASLPTMMLGMSDPQNMLIKIFSFIPFFSSFAMPVRIANDSVTNTEIIISLGILLVGIILLLRLSAKVYKSTVLIYSDKSMMQVFKDAVKVTKTR</sequence>
<feature type="transmembrane region" description="Helical" evidence="6">
    <location>
        <begin position="20"/>
        <end position="41"/>
    </location>
</feature>
<keyword evidence="3 6" id="KW-0812">Transmembrane</keyword>
<feature type="transmembrane region" description="Helical" evidence="6">
    <location>
        <begin position="368"/>
        <end position="387"/>
    </location>
</feature>
<dbReference type="InterPro" id="IPR051449">
    <property type="entry name" value="ABC-2_transporter_component"/>
</dbReference>
<keyword evidence="5 6" id="KW-0472">Membrane</keyword>
<evidence type="ECO:0000256" key="3">
    <source>
        <dbReference type="ARBA" id="ARBA00022692"/>
    </source>
</evidence>
<feature type="transmembrane region" description="Helical" evidence="6">
    <location>
        <begin position="177"/>
        <end position="199"/>
    </location>
</feature>
<comment type="subcellular location">
    <subcellularLocation>
        <location evidence="1">Cell membrane</location>
        <topology evidence="1">Multi-pass membrane protein</topology>
    </subcellularLocation>
</comment>